<dbReference type="EMBL" id="KN817734">
    <property type="protein sequence ID" value="KJA13519.1"/>
    <property type="molecule type" value="Genomic_DNA"/>
</dbReference>
<dbReference type="Proteomes" id="UP000054270">
    <property type="component" value="Unassembled WGS sequence"/>
</dbReference>
<dbReference type="STRING" id="945553.A0A0D2N2M8"/>
<organism evidence="1 2">
    <name type="scientific">Hypholoma sublateritium (strain FD-334 SS-4)</name>
    <dbReference type="NCBI Taxonomy" id="945553"/>
    <lineage>
        <taxon>Eukaryota</taxon>
        <taxon>Fungi</taxon>
        <taxon>Dikarya</taxon>
        <taxon>Basidiomycota</taxon>
        <taxon>Agaricomycotina</taxon>
        <taxon>Agaricomycetes</taxon>
        <taxon>Agaricomycetidae</taxon>
        <taxon>Agaricales</taxon>
        <taxon>Agaricineae</taxon>
        <taxon>Strophariaceae</taxon>
        <taxon>Hypholoma</taxon>
    </lineage>
</organism>
<accession>A0A0D2N2M8</accession>
<evidence type="ECO:0000313" key="1">
    <source>
        <dbReference type="EMBL" id="KJA13519.1"/>
    </source>
</evidence>
<dbReference type="AlphaFoldDB" id="A0A0D2N2M8"/>
<sequence length="280" mass="30097">MAQPLQPNYVLMNQGLQQFTTEIAKLANIPQVGLQDIQRSINQLGVSLRSELKGVEDRLQTKFSGISEQLLGVEQQIQAVEEKVQGLKARLHGVEVGVAGLQKQMMFSTRNAIARSQNSTMHAPASPLVPLVNVMTGDPIGGFPGTISELNALTGPTIRATLAALGMDSAGTLAECRSRLLQSVGVTTLQAYPPMLIDHPRPIPPSCASTSAHARATPARHISPPFRHRTTQAQPRALVPRLHAKDERPFLALSATRVLGLPTVHYLSTSTSVPACRPLP</sequence>
<gene>
    <name evidence="1" type="ORF">HYPSUDRAFT_209467</name>
</gene>
<name>A0A0D2N2M8_HYPSF</name>
<protein>
    <submittedName>
        <fullName evidence="1">Uncharacterized protein</fullName>
    </submittedName>
</protein>
<keyword evidence="2" id="KW-1185">Reference proteome</keyword>
<proteinExistence type="predicted"/>
<dbReference type="OrthoDB" id="2357791at2759"/>
<reference evidence="2" key="1">
    <citation type="submission" date="2014-04" db="EMBL/GenBank/DDBJ databases">
        <title>Evolutionary Origins and Diversification of the Mycorrhizal Mutualists.</title>
        <authorList>
            <consortium name="DOE Joint Genome Institute"/>
            <consortium name="Mycorrhizal Genomics Consortium"/>
            <person name="Kohler A."/>
            <person name="Kuo A."/>
            <person name="Nagy L.G."/>
            <person name="Floudas D."/>
            <person name="Copeland A."/>
            <person name="Barry K.W."/>
            <person name="Cichocki N."/>
            <person name="Veneault-Fourrey C."/>
            <person name="LaButti K."/>
            <person name="Lindquist E.A."/>
            <person name="Lipzen A."/>
            <person name="Lundell T."/>
            <person name="Morin E."/>
            <person name="Murat C."/>
            <person name="Riley R."/>
            <person name="Ohm R."/>
            <person name="Sun H."/>
            <person name="Tunlid A."/>
            <person name="Henrissat B."/>
            <person name="Grigoriev I.V."/>
            <person name="Hibbett D.S."/>
            <person name="Martin F."/>
        </authorList>
    </citation>
    <scope>NUCLEOTIDE SEQUENCE [LARGE SCALE GENOMIC DNA]</scope>
    <source>
        <strain evidence="2">FD-334 SS-4</strain>
    </source>
</reference>
<evidence type="ECO:0000313" key="2">
    <source>
        <dbReference type="Proteomes" id="UP000054270"/>
    </source>
</evidence>